<dbReference type="InterPro" id="IPR009060">
    <property type="entry name" value="UBA-like_sf"/>
</dbReference>
<dbReference type="AlphaFoldDB" id="A0A7N0ZWY1"/>
<feature type="region of interest" description="Disordered" evidence="1">
    <location>
        <begin position="265"/>
        <end position="385"/>
    </location>
</feature>
<organism evidence="3 4">
    <name type="scientific">Kalanchoe fedtschenkoi</name>
    <name type="common">Lavender scallops</name>
    <name type="synonym">South American air plant</name>
    <dbReference type="NCBI Taxonomy" id="63787"/>
    <lineage>
        <taxon>Eukaryota</taxon>
        <taxon>Viridiplantae</taxon>
        <taxon>Streptophyta</taxon>
        <taxon>Embryophyta</taxon>
        <taxon>Tracheophyta</taxon>
        <taxon>Spermatophyta</taxon>
        <taxon>Magnoliopsida</taxon>
        <taxon>eudicotyledons</taxon>
        <taxon>Gunneridae</taxon>
        <taxon>Pentapetalae</taxon>
        <taxon>Saxifragales</taxon>
        <taxon>Crassulaceae</taxon>
        <taxon>Kalanchoe</taxon>
    </lineage>
</organism>
<feature type="compositionally biased region" description="Basic and acidic residues" evidence="1">
    <location>
        <begin position="310"/>
        <end position="331"/>
    </location>
</feature>
<feature type="compositionally biased region" description="Polar residues" evidence="1">
    <location>
        <begin position="448"/>
        <end position="469"/>
    </location>
</feature>
<dbReference type="EnsemblPlants" id="Kaladp0047s0260.1.v1.1">
    <property type="protein sequence ID" value="Kaladp0047s0260.1.v1.1"/>
    <property type="gene ID" value="Kaladp0047s0260.v1.1"/>
</dbReference>
<feature type="compositionally biased region" description="Basic and acidic residues" evidence="1">
    <location>
        <begin position="191"/>
        <end position="200"/>
    </location>
</feature>
<keyword evidence="4" id="KW-1185">Reference proteome</keyword>
<protein>
    <recommendedName>
        <fullName evidence="2">GBF-interacting protein 1 N-terminal domain-containing protein</fullName>
    </recommendedName>
</protein>
<sequence length="953" mass="102630">MVTVAKVDGVAPTISSGIRKTIQSIKEIVGSHSEDDIYAALKEANMDPNETAQTLLNQDPFHEVKRKRSKNKENVGNKGSAEPSKNLQENVNEGEKFNSFVQNHQRDDHYKKGEQSQRGGYNPRGSYNQRGGGFVLRGGDISRGDDNHRADSVHKVEDNFKNAGIQRCDGNQRKSGVQSYDVQRDAGFQRGDGKLRDSDVQRYDARNGDAQRGDGNIRGFGFQRAGGFYRGGGVRRGVSFVGESYSRNPLPRNPVKGREFRVVRDNRVNQNTSQDSTGLHQCSISNGEETISDSTTKGDSSKILNNQKAEVLRDSSNEKVHEPKGSNEKRVPFQSSNTRRQAGKSKDSRPLSAGQGSNNSVLGVYSSSSDPVHVPSPVRSSANGSFRREVGVVGVRKMSGDNSGKQSSVNASITKVNHLAESVYPHNISPKGNQNGQNTATGPAAPIMSSSRSFSANNQFGHRSHQQPAAHQKAVQPSKEWKPKSSQKTAASAEVVGLSSESDLPVAEFAADGLKDPSIESVKLPDKHNSQENQGVIIAEHIRVPDMDRCRVTFGSFGLGVNSTDSDTGSQTVGGAGEFCGDLSASKPVSASVASNVDVAVHESPEPSTSDAAVEHHFPDIKDNSSPKNLESRAEIGMVCHDNTSYAAPELQKQDDAVDMGSFSAYDPQTGYDVTYFRQTDEAARGGLPSGQEVFNSHVAGMIPASQALYQQQAQITQMYPQLHVSHYMPYRQFIPPVYVPPMGMPGYSTNSAYAHPANGNGYVLMPGGSSHLNANAMKYGAQQQFKPAPGGSPTGFGNYATPNGYTVNAPGGMLGAAGIDDPSRLKYKDGNLNLYVQNSQAEAQEMWMQSSREISGLQSSQYYGMQGQAPHGTYMPSHVGHHAAFNPAAAITQSSHMQFPGLYHPQAQAAAIPNPHHMAPANVGVGVPQAGPPLAQVGSYQQPQINHLQWNI</sequence>
<dbReference type="Proteomes" id="UP000594263">
    <property type="component" value="Unplaced"/>
</dbReference>
<feature type="compositionally biased region" description="Basic and acidic residues" evidence="1">
    <location>
        <begin position="140"/>
        <end position="160"/>
    </location>
</feature>
<dbReference type="InterPro" id="IPR009719">
    <property type="entry name" value="GIP1_N"/>
</dbReference>
<dbReference type="Gramene" id="Kaladp0047s0260.1.v1.1">
    <property type="protein sequence ID" value="Kaladp0047s0260.1.v1.1"/>
    <property type="gene ID" value="Kaladp0047s0260.v1.1"/>
</dbReference>
<dbReference type="OMA" id="HLNWTGN"/>
<feature type="region of interest" description="Disordered" evidence="1">
    <location>
        <begin position="53"/>
        <end position="88"/>
    </location>
</feature>
<evidence type="ECO:0000313" key="3">
    <source>
        <dbReference type="EnsemblPlants" id="Kaladp0047s0260.1.v1.1"/>
    </source>
</evidence>
<dbReference type="Pfam" id="PF06972">
    <property type="entry name" value="GIP1_N"/>
    <property type="match status" value="1"/>
</dbReference>
<feature type="compositionally biased region" description="Polar residues" evidence="1">
    <location>
        <begin position="268"/>
        <end position="308"/>
    </location>
</feature>
<evidence type="ECO:0000259" key="2">
    <source>
        <dbReference type="Pfam" id="PF06972"/>
    </source>
</evidence>
<accession>A0A7N0ZWY1</accession>
<feature type="domain" description="GBF-interacting protein 1 N-terminal" evidence="2">
    <location>
        <begin position="14"/>
        <end position="73"/>
    </location>
</feature>
<dbReference type="PANTHER" id="PTHR47070">
    <property type="entry name" value="HYDROXYPROLINE-RICH GLYCOPROTEIN-LIKE"/>
    <property type="match status" value="1"/>
</dbReference>
<feature type="region of interest" description="Disordered" evidence="1">
    <location>
        <begin position="107"/>
        <end position="200"/>
    </location>
</feature>
<dbReference type="SUPFAM" id="SSF46934">
    <property type="entry name" value="UBA-like"/>
    <property type="match status" value="1"/>
</dbReference>
<evidence type="ECO:0000313" key="4">
    <source>
        <dbReference type="Proteomes" id="UP000594263"/>
    </source>
</evidence>
<evidence type="ECO:0000256" key="1">
    <source>
        <dbReference type="SAM" id="MobiDB-lite"/>
    </source>
</evidence>
<feature type="region of interest" description="Disordered" evidence="1">
    <location>
        <begin position="425"/>
        <end position="497"/>
    </location>
</feature>
<name>A0A7N0ZWY1_KALFE</name>
<proteinExistence type="predicted"/>
<feature type="compositionally biased region" description="Polar residues" evidence="1">
    <location>
        <begin position="430"/>
        <end position="441"/>
    </location>
</feature>
<reference evidence="3" key="1">
    <citation type="submission" date="2021-01" db="UniProtKB">
        <authorList>
            <consortium name="EnsemblPlants"/>
        </authorList>
    </citation>
    <scope>IDENTIFICATION</scope>
</reference>
<feature type="compositionally biased region" description="Low complexity" evidence="1">
    <location>
        <begin position="366"/>
        <end position="381"/>
    </location>
</feature>
<dbReference type="PANTHER" id="PTHR47070:SF2">
    <property type="entry name" value="OS06G0206100 PROTEIN"/>
    <property type="match status" value="1"/>
</dbReference>